<sequence>MFFRTLFSKYQQSLAKRPITTNMCSTGVIFGCGDALAQLLFPNQPLATDNPEHSDYVAHTNPKNLQFDFSRTLRSVIYGSVIFSPVGFHWYKFISGVRSPIRLAAGSTSRLQKALDLFTRVSVDQIIFSPLAVGMYFSVMPLLETGSWSEMKERLEENFKLTLLTNWKVWPIFQLFNLSIVPLEFRLISSNILGVFWNCFLSYQNNKRSSDSQLPVYSPPVPE</sequence>
<dbReference type="RefSeq" id="XP_064851037.1">
    <property type="nucleotide sequence ID" value="XM_064994965.1"/>
</dbReference>
<evidence type="ECO:0000256" key="5">
    <source>
        <dbReference type="ARBA" id="ARBA00023136"/>
    </source>
</evidence>
<reference evidence="8 9" key="1">
    <citation type="journal article" date="2023" name="Elife">
        <title>Identification of key yeast species and microbe-microbe interactions impacting larval growth of Drosophila in the wild.</title>
        <authorList>
            <person name="Mure A."/>
            <person name="Sugiura Y."/>
            <person name="Maeda R."/>
            <person name="Honda K."/>
            <person name="Sakurai N."/>
            <person name="Takahashi Y."/>
            <person name="Watada M."/>
            <person name="Katoh T."/>
            <person name="Gotoh A."/>
            <person name="Gotoh Y."/>
            <person name="Taniguchi I."/>
            <person name="Nakamura K."/>
            <person name="Hayashi T."/>
            <person name="Katayama T."/>
            <person name="Uemura T."/>
            <person name="Hattori Y."/>
        </authorList>
    </citation>
    <scope>NUCLEOTIDE SEQUENCE [LARGE SCALE GENOMIC DNA]</scope>
    <source>
        <strain evidence="8 9">SC-9</strain>
    </source>
</reference>
<keyword evidence="5" id="KW-0472">Membrane</keyword>
<name>A0AAV5QHG2_9ASCO</name>
<comment type="similarity">
    <text evidence="2 7">Belongs to the peroxisomal membrane protein PXMP2/4 family.</text>
</comment>
<comment type="caution">
    <text evidence="8">The sequence shown here is derived from an EMBL/GenBank/DDBJ whole genome shotgun (WGS) entry which is preliminary data.</text>
</comment>
<dbReference type="GO" id="GO:0016020">
    <property type="term" value="C:membrane"/>
    <property type="evidence" value="ECO:0007669"/>
    <property type="project" value="UniProtKB-SubCell"/>
</dbReference>
<gene>
    <name evidence="8" type="ORF">DASC09_013620</name>
</gene>
<evidence type="ECO:0000256" key="2">
    <source>
        <dbReference type="ARBA" id="ARBA00006824"/>
    </source>
</evidence>
<dbReference type="PANTHER" id="PTHR11266:SF17">
    <property type="entry name" value="PROTEIN MPV17"/>
    <property type="match status" value="1"/>
</dbReference>
<dbReference type="GeneID" id="90072016"/>
<evidence type="ECO:0000256" key="7">
    <source>
        <dbReference type="RuleBase" id="RU363053"/>
    </source>
</evidence>
<protein>
    <recommendedName>
        <fullName evidence="6">Protein SYM1</fullName>
    </recommendedName>
</protein>
<keyword evidence="9" id="KW-1185">Reference proteome</keyword>
<evidence type="ECO:0000256" key="6">
    <source>
        <dbReference type="ARBA" id="ARBA00039302"/>
    </source>
</evidence>
<evidence type="ECO:0000313" key="8">
    <source>
        <dbReference type="EMBL" id="GMM34037.1"/>
    </source>
</evidence>
<comment type="subcellular location">
    <subcellularLocation>
        <location evidence="1">Membrane</location>
        <topology evidence="1">Multi-pass membrane protein</topology>
    </subcellularLocation>
</comment>
<dbReference type="GO" id="GO:0005739">
    <property type="term" value="C:mitochondrion"/>
    <property type="evidence" value="ECO:0007669"/>
    <property type="project" value="TreeGrafter"/>
</dbReference>
<dbReference type="PANTHER" id="PTHR11266">
    <property type="entry name" value="PEROXISOMAL MEMBRANE PROTEIN 2, PXMP2 MPV17"/>
    <property type="match status" value="1"/>
</dbReference>
<dbReference type="PROSITE" id="PS51257">
    <property type="entry name" value="PROKAR_LIPOPROTEIN"/>
    <property type="match status" value="1"/>
</dbReference>
<evidence type="ECO:0000256" key="3">
    <source>
        <dbReference type="ARBA" id="ARBA00022692"/>
    </source>
</evidence>
<proteinExistence type="inferred from homology"/>
<dbReference type="InterPro" id="IPR007248">
    <property type="entry name" value="Mpv17_PMP22"/>
</dbReference>
<keyword evidence="3" id="KW-0812">Transmembrane</keyword>
<accession>A0AAV5QHG2</accession>
<dbReference type="EMBL" id="BTFZ01000002">
    <property type="protein sequence ID" value="GMM34037.1"/>
    <property type="molecule type" value="Genomic_DNA"/>
</dbReference>
<evidence type="ECO:0000256" key="1">
    <source>
        <dbReference type="ARBA" id="ARBA00004141"/>
    </source>
</evidence>
<dbReference type="Pfam" id="PF04117">
    <property type="entry name" value="Mpv17_PMP22"/>
    <property type="match status" value="1"/>
</dbReference>
<dbReference type="AlphaFoldDB" id="A0AAV5QHG2"/>
<organism evidence="8 9">
    <name type="scientific">Saccharomycopsis crataegensis</name>
    <dbReference type="NCBI Taxonomy" id="43959"/>
    <lineage>
        <taxon>Eukaryota</taxon>
        <taxon>Fungi</taxon>
        <taxon>Dikarya</taxon>
        <taxon>Ascomycota</taxon>
        <taxon>Saccharomycotina</taxon>
        <taxon>Saccharomycetes</taxon>
        <taxon>Saccharomycopsidaceae</taxon>
        <taxon>Saccharomycopsis</taxon>
    </lineage>
</organism>
<dbReference type="Proteomes" id="UP001360560">
    <property type="component" value="Unassembled WGS sequence"/>
</dbReference>
<evidence type="ECO:0000313" key="9">
    <source>
        <dbReference type="Proteomes" id="UP001360560"/>
    </source>
</evidence>
<keyword evidence="4" id="KW-1133">Transmembrane helix</keyword>
<evidence type="ECO:0000256" key="4">
    <source>
        <dbReference type="ARBA" id="ARBA00022989"/>
    </source>
</evidence>